<reference evidence="5" key="2">
    <citation type="submission" date="2025-08" db="UniProtKB">
        <authorList>
            <consortium name="Ensembl"/>
        </authorList>
    </citation>
    <scope>IDENTIFICATION</scope>
</reference>
<dbReference type="InterPro" id="IPR043972">
    <property type="entry name" value="FUZ/MON1/HPS1_longin_1"/>
</dbReference>
<dbReference type="AlphaFoldDB" id="A0A8C3CGU2"/>
<feature type="compositionally biased region" description="Acidic residues" evidence="1">
    <location>
        <begin position="410"/>
        <end position="420"/>
    </location>
</feature>
<dbReference type="InterPro" id="IPR043970">
    <property type="entry name" value="FUZ/MON1/HPS1_longin_3"/>
</dbReference>
<dbReference type="Pfam" id="PF19036">
    <property type="entry name" value="Fuz_longin_1"/>
    <property type="match status" value="1"/>
</dbReference>
<feature type="compositionally biased region" description="Low complexity" evidence="1">
    <location>
        <begin position="905"/>
        <end position="914"/>
    </location>
</feature>
<feature type="compositionally biased region" description="Low complexity" evidence="1">
    <location>
        <begin position="439"/>
        <end position="448"/>
    </location>
</feature>
<feature type="region of interest" description="Disordered" evidence="1">
    <location>
        <begin position="372"/>
        <end position="455"/>
    </location>
</feature>
<feature type="domain" description="FUZ/MON1/HPS1 third Longin" evidence="4">
    <location>
        <begin position="668"/>
        <end position="746"/>
    </location>
</feature>
<feature type="region of interest" description="Disordered" evidence="1">
    <location>
        <begin position="1"/>
        <end position="108"/>
    </location>
</feature>
<dbReference type="InterPro" id="IPR043971">
    <property type="entry name" value="FUZ/MON1/HPS1_longin_2"/>
</dbReference>
<evidence type="ECO:0000259" key="3">
    <source>
        <dbReference type="Pfam" id="PF19037"/>
    </source>
</evidence>
<organism evidence="5 6">
    <name type="scientific">Cairina moschata</name>
    <name type="common">Muscovy duck</name>
    <dbReference type="NCBI Taxonomy" id="8855"/>
    <lineage>
        <taxon>Eukaryota</taxon>
        <taxon>Metazoa</taxon>
        <taxon>Chordata</taxon>
        <taxon>Craniata</taxon>
        <taxon>Vertebrata</taxon>
        <taxon>Euteleostomi</taxon>
        <taxon>Archelosauria</taxon>
        <taxon>Archosauria</taxon>
        <taxon>Dinosauria</taxon>
        <taxon>Saurischia</taxon>
        <taxon>Theropoda</taxon>
        <taxon>Coelurosauria</taxon>
        <taxon>Aves</taxon>
        <taxon>Neognathae</taxon>
        <taxon>Galloanserae</taxon>
        <taxon>Anseriformes</taxon>
        <taxon>Anatidae</taxon>
        <taxon>Anatinae</taxon>
        <taxon>Cairina</taxon>
    </lineage>
</organism>
<evidence type="ECO:0000259" key="2">
    <source>
        <dbReference type="Pfam" id="PF19036"/>
    </source>
</evidence>
<dbReference type="GO" id="GO:0016192">
    <property type="term" value="P:vesicle-mediated transport"/>
    <property type="evidence" value="ECO:0007669"/>
    <property type="project" value="InterPro"/>
</dbReference>
<name>A0A8C3CGU2_CAIMO</name>
<dbReference type="GO" id="GO:0031085">
    <property type="term" value="C:BLOC-3 complex"/>
    <property type="evidence" value="ECO:0007669"/>
    <property type="project" value="TreeGrafter"/>
</dbReference>
<feature type="region of interest" description="Disordered" evidence="1">
    <location>
        <begin position="905"/>
        <end position="956"/>
    </location>
</feature>
<dbReference type="PANTHER" id="PTHR12761:SF1">
    <property type="entry name" value="BLOC-3 COMPLEX MEMBER HPS1"/>
    <property type="match status" value="1"/>
</dbReference>
<evidence type="ECO:0000313" key="6">
    <source>
        <dbReference type="Proteomes" id="UP000694556"/>
    </source>
</evidence>
<dbReference type="Pfam" id="PF19037">
    <property type="entry name" value="Fuz_longin_2"/>
    <property type="match status" value="1"/>
</dbReference>
<dbReference type="PANTHER" id="PTHR12761">
    <property type="entry name" value="HERMANSKY-PUDLAK SYNDROME PROTEIN 1"/>
    <property type="match status" value="1"/>
</dbReference>
<dbReference type="InterPro" id="IPR026053">
    <property type="entry name" value="HPS1"/>
</dbReference>
<feature type="compositionally biased region" description="Basic residues" evidence="1">
    <location>
        <begin position="70"/>
        <end position="101"/>
    </location>
</feature>
<feature type="domain" description="FUZ/MON1/HPS1 second Longin" evidence="3">
    <location>
        <begin position="328"/>
        <end position="529"/>
    </location>
</feature>
<dbReference type="GO" id="GO:1903232">
    <property type="term" value="P:melanosome assembly"/>
    <property type="evidence" value="ECO:0007669"/>
    <property type="project" value="TreeGrafter"/>
</dbReference>
<keyword evidence="6" id="KW-1185">Reference proteome</keyword>
<dbReference type="Pfam" id="PF19038">
    <property type="entry name" value="Fuz_longin_3"/>
    <property type="match status" value="1"/>
</dbReference>
<protein>
    <submittedName>
        <fullName evidence="5">HPS1 biogenesis of lysosomal organelles complex 3 subunit 1</fullName>
    </submittedName>
</protein>
<reference evidence="5" key="3">
    <citation type="submission" date="2025-09" db="UniProtKB">
        <authorList>
            <consortium name="Ensembl"/>
        </authorList>
    </citation>
    <scope>IDENTIFICATION</scope>
</reference>
<evidence type="ECO:0000256" key="1">
    <source>
        <dbReference type="SAM" id="MobiDB-lite"/>
    </source>
</evidence>
<sequence>MAERCPPVPGVRAGAAGTHRDGTGGVIKLGCPPRRPLLSAAGRQRGGTEHPGEAPGAPPGVAPAPGAGHSRSRPCRVTPGHRGRCTRGRGVHGRRSRKRRGAGGAAGSLCRGVQVPRGPGGTGWTMRCVLIASSAAELLFYWADAAFLRRLQPPAAAAVQGPAVEDSLNTLFAPLIISCTALLEKLSDTYTCFRAEHGQHLHVLHMFGDCLYIAVNGDGTESEDDLRRTLFVLRRLVEAHCGLVTLDSHLIRKELRPGDSEQRERVWSLLRGLLETYLRLREEDQSFAVEAVERLIHPQLCEQCIEFLERQVVQYINASPERGGDEVGHAFLLVHTKLLAFYSSRNASSIRPADLLILILLVQDLYPSQSAEEELGPQKSEAGKVLPQGPKRSESIPVSSPGSHGAAEKEADDQDTDDLSTPEVYYTPQPSPGRHSTGSESSSESPEPVAAGDADSADVQVAEDLLQTLEPLVPEASNPRRIFLDVNMRDGYCPLLPHTMHCLPLWPGISLVLLTKSPTIHVAVTLHQLLDGFLLLEKKLEEGQEVGAPRSFPFLAELRQRMDKFVKKLSGQDVQLQNAWVEFKNKIFSRSEPGSSLELLQALGTVKRQLCSVYRQLFLSSASQSLSQGLRDRAQKLMREKLLDWRDFLLVKSRRNITMVSYLEDFPGLVHFIYVDRTAGQMMAPSLSVAEKSSSELGKGPLAEFVKSKVWSLVALARRYLQKGYTTLMLQDGDYCCSYFLWFENELGYKLEVMEVPVLSDDSAPIGMLAGDYYRAQRAGGSCLPAAGRAAHGRAGEAPRAGRRGRHRGDRARYPHVPYVFLAPACPLLLLSTPRLPGFKFSRASYLLSLLRPQIYSELELQVRCPSPAGPPAPPGTRQGDTAASVSHCPPCLAAAWPEGAPAGPLLLHPAAGGQEPAPLPPAGARHGPDPAADRPVLPEGCSGTAGTGAKQSPEELPCPVEQQGCSWQQVLCTQHSSVPSGHLLSPSRLTLSMRHSWGTWWLPSTHCWTPPLWIQLHWGRAPCFSGSDPCEPCSPCCGQVHLGSPWQWLCACTRAPAWPQPHQVPVAVCRCSRADPKAASPRRAGAGTAAAPLLRGADSPHLQGACRLQWHGATLLAPAPHPCMPTRSRLQPSPEPSSLLASWARSCITGLSRSP</sequence>
<evidence type="ECO:0000259" key="4">
    <source>
        <dbReference type="Pfam" id="PF19038"/>
    </source>
</evidence>
<reference evidence="5" key="1">
    <citation type="submission" date="2018-09" db="EMBL/GenBank/DDBJ databases">
        <title>Common duck and Muscovy duck high density SNP chip.</title>
        <authorList>
            <person name="Vignal A."/>
            <person name="Thebault N."/>
            <person name="Warren W.C."/>
        </authorList>
    </citation>
    <scope>NUCLEOTIDE SEQUENCE [LARGE SCALE GENOMIC DNA]</scope>
</reference>
<dbReference type="GO" id="GO:0005085">
    <property type="term" value="F:guanyl-nucleotide exchange factor activity"/>
    <property type="evidence" value="ECO:0007669"/>
    <property type="project" value="TreeGrafter"/>
</dbReference>
<feature type="domain" description="FUZ/MON1/HPS1 first Longin" evidence="2">
    <location>
        <begin position="127"/>
        <end position="280"/>
    </location>
</feature>
<evidence type="ECO:0000313" key="5">
    <source>
        <dbReference type="Ensembl" id="ENSCMMP00000021124.1"/>
    </source>
</evidence>
<accession>A0A8C3CGU2</accession>
<dbReference type="Ensembl" id="ENSCMMT00000023144.1">
    <property type="protein sequence ID" value="ENSCMMP00000021124.1"/>
    <property type="gene ID" value="ENSCMMG00000013295.1"/>
</dbReference>
<dbReference type="Proteomes" id="UP000694556">
    <property type="component" value="Chromosome 6"/>
</dbReference>
<proteinExistence type="predicted"/>